<dbReference type="VEuPathDB" id="FungiDB:CLCR_09808"/>
<comment type="subcellular location">
    <subcellularLocation>
        <location evidence="1">Membrane</location>
        <topology evidence="1">Single-pass type I membrane protein</topology>
    </subcellularLocation>
</comment>
<keyword evidence="2 11" id="KW-0812">Transmembrane</keyword>
<gene>
    <name evidence="13" type="ORF">CLCR_09808</name>
</gene>
<dbReference type="PANTHER" id="PTHR35518:SF2">
    <property type="entry name" value="MAINTENANCE OF TELOMERE CAPPING PROTEIN 6"/>
    <property type="match status" value="1"/>
</dbReference>
<keyword evidence="14" id="KW-1185">Reference proteome</keyword>
<dbReference type="InterPro" id="IPR051008">
    <property type="entry name" value="Telomere_Capping_Maintenance"/>
</dbReference>
<keyword evidence="3" id="KW-0732">Signal</keyword>
<dbReference type="OrthoDB" id="5573651at2759"/>
<dbReference type="EMBL" id="LGRB01000008">
    <property type="protein sequence ID" value="OCT53393.1"/>
    <property type="molecule type" value="Genomic_DNA"/>
</dbReference>
<evidence type="ECO:0000256" key="9">
    <source>
        <dbReference type="ARBA" id="ARBA00039865"/>
    </source>
</evidence>
<comment type="similarity">
    <text evidence="8">Belongs to the MTC6 family.</text>
</comment>
<evidence type="ECO:0000256" key="8">
    <source>
        <dbReference type="ARBA" id="ARBA00038159"/>
    </source>
</evidence>
<evidence type="ECO:0000256" key="3">
    <source>
        <dbReference type="ARBA" id="ARBA00022729"/>
    </source>
</evidence>
<evidence type="ECO:0000256" key="1">
    <source>
        <dbReference type="ARBA" id="ARBA00004479"/>
    </source>
</evidence>
<feature type="compositionally biased region" description="Low complexity" evidence="10">
    <location>
        <begin position="148"/>
        <end position="167"/>
    </location>
</feature>
<evidence type="ECO:0000256" key="6">
    <source>
        <dbReference type="ARBA" id="ARBA00023180"/>
    </source>
</evidence>
<proteinExistence type="inferred from homology"/>
<comment type="function">
    <text evidence="7">May be involved in telomere capping.</text>
</comment>
<evidence type="ECO:0000256" key="4">
    <source>
        <dbReference type="ARBA" id="ARBA00022989"/>
    </source>
</evidence>
<name>A0A1C1CXX7_9EURO</name>
<evidence type="ECO:0000256" key="10">
    <source>
        <dbReference type="SAM" id="MobiDB-lite"/>
    </source>
</evidence>
<comment type="caution">
    <text evidence="13">The sequence shown here is derived from an EMBL/GenBank/DDBJ whole genome shotgun (WGS) entry which is preliminary data.</text>
</comment>
<dbReference type="VEuPathDB" id="FungiDB:G647_00362"/>
<keyword evidence="4 11" id="KW-1133">Transmembrane helix</keyword>
<evidence type="ECO:0000256" key="2">
    <source>
        <dbReference type="ARBA" id="ARBA00022692"/>
    </source>
</evidence>
<keyword evidence="5 11" id="KW-0472">Membrane</keyword>
<organism evidence="13 14">
    <name type="scientific">Cladophialophora carrionii</name>
    <dbReference type="NCBI Taxonomy" id="86049"/>
    <lineage>
        <taxon>Eukaryota</taxon>
        <taxon>Fungi</taxon>
        <taxon>Dikarya</taxon>
        <taxon>Ascomycota</taxon>
        <taxon>Pezizomycotina</taxon>
        <taxon>Eurotiomycetes</taxon>
        <taxon>Chaetothyriomycetidae</taxon>
        <taxon>Chaetothyriales</taxon>
        <taxon>Herpotrichiellaceae</taxon>
        <taxon>Cladophialophora</taxon>
    </lineage>
</organism>
<dbReference type="AlphaFoldDB" id="A0A1C1CXX7"/>
<evidence type="ECO:0000256" key="7">
    <source>
        <dbReference type="ARBA" id="ARBA00037703"/>
    </source>
</evidence>
<evidence type="ECO:0000313" key="14">
    <source>
        <dbReference type="Proteomes" id="UP000094526"/>
    </source>
</evidence>
<dbReference type="PANTHER" id="PTHR35518">
    <property type="entry name" value="MAINTENANCE OF TELOMOERE CAPPING"/>
    <property type="match status" value="1"/>
</dbReference>
<feature type="domain" description="MTC6 partial TIM-barrel" evidence="12">
    <location>
        <begin position="19"/>
        <end position="452"/>
    </location>
</feature>
<dbReference type="eggNOG" id="ENOG502QVFP">
    <property type="taxonomic scope" value="Eukaryota"/>
</dbReference>
<dbReference type="Pfam" id="PF25506">
    <property type="entry name" value="TIM-barrel_MTC6"/>
    <property type="match status" value="1"/>
</dbReference>
<feature type="region of interest" description="Disordered" evidence="10">
    <location>
        <begin position="138"/>
        <end position="167"/>
    </location>
</feature>
<evidence type="ECO:0000256" key="11">
    <source>
        <dbReference type="SAM" id="Phobius"/>
    </source>
</evidence>
<accession>A0A1C1CXX7</accession>
<feature type="transmembrane region" description="Helical" evidence="11">
    <location>
        <begin position="609"/>
        <end position="629"/>
    </location>
</feature>
<evidence type="ECO:0000313" key="13">
    <source>
        <dbReference type="EMBL" id="OCT53393.1"/>
    </source>
</evidence>
<reference evidence="14" key="1">
    <citation type="submission" date="2015-07" db="EMBL/GenBank/DDBJ databases">
        <authorList>
            <person name="Teixeira M.M."/>
            <person name="Souza R.C."/>
            <person name="Almeida L.G."/>
            <person name="Vicente V.A."/>
            <person name="de Hoog S."/>
            <person name="Bocca A.L."/>
            <person name="de Almeida S.R."/>
            <person name="Vasconcelos A.T."/>
            <person name="Felipe M.S."/>
        </authorList>
    </citation>
    <scope>NUCLEOTIDE SEQUENCE [LARGE SCALE GENOMIC DNA]</scope>
    <source>
        <strain evidence="14">KSF</strain>
    </source>
</reference>
<evidence type="ECO:0000259" key="12">
    <source>
        <dbReference type="Pfam" id="PF25506"/>
    </source>
</evidence>
<evidence type="ECO:0000256" key="5">
    <source>
        <dbReference type="ARBA" id="ARBA00023136"/>
    </source>
</evidence>
<dbReference type="InterPro" id="IPR057530">
    <property type="entry name" value="TIM-barrel_MTC6"/>
</dbReference>
<protein>
    <recommendedName>
        <fullName evidence="9">Maintenance of telomere capping protein 6</fullName>
    </recommendedName>
</protein>
<dbReference type="GO" id="GO:0016020">
    <property type="term" value="C:membrane"/>
    <property type="evidence" value="ECO:0007669"/>
    <property type="project" value="UniProtKB-SubCell"/>
</dbReference>
<dbReference type="Proteomes" id="UP000094526">
    <property type="component" value="Unassembled WGS sequence"/>
</dbReference>
<sequence length="655" mass="71317">MTSLVYKPDPGATPDDHWATVYLSMRDASGEIPINYITHPGVHVTQACFADGVYDDLPTQTCISDLFARHFRRLIIDLYWDNINRQFNLCPVELPPLVGNSSAGYSVDTSALYSITESTSLSPTAPTTIVASNATTSLGNSLDKRQSSDPSLTASTSSTDSLPAPSVNATATVSSSAATSTTDVAVPTSTGASGGTLLELGPYVCSLDLNLGSIISLYDDYFDHTSDTISARLQFLDINLHAAAPFTDPSAPAHTPMSGRLPSGEDLVGAKFRNNFARNVFTPQDLEEDRQNLNRSWFRDNYRVNTDTAYFSTVATAKDHVLSTPDGWPGEAWVLLTDSRRLLVSWGQIDAQMAQYDFLTDSSNVFNASDLNTSPAVEWDARGDITSGCLYHEGESTLAATNGSWAVAVIDNTDPSALPTLAQNMTACGISPVLNMTIGGSGPLNNMSSYRDFVQSTVFGWAPGEPANASSTKENDDLRCAVLDSTGPYRGHWRVETCQKSRRAACRIAGQPYAWRLSTFNVPFGAAPDACPEHTEFDLPRTGLENTYLYQKVLNDTSRDCDDDDCDEIMSGIWINFNSLDQPNCWVIDGPNATCPYSDFQEGQQQRQILIPTIAAIIILILSVLTLLVKCNQNRRNGRARRRGENGWEYEGIPS</sequence>
<keyword evidence="6" id="KW-0325">Glycoprotein</keyword>
<dbReference type="STRING" id="86049.A0A1C1CXX7"/>